<organism evidence="3 4">
    <name type="scientific">Brevibacterium metallidurans</name>
    <dbReference type="NCBI Taxonomy" id="1482676"/>
    <lineage>
        <taxon>Bacteria</taxon>
        <taxon>Bacillati</taxon>
        <taxon>Actinomycetota</taxon>
        <taxon>Actinomycetes</taxon>
        <taxon>Micrococcales</taxon>
        <taxon>Brevibacteriaceae</taxon>
        <taxon>Brevibacterium</taxon>
    </lineage>
</organism>
<dbReference type="RefSeq" id="WP_339394038.1">
    <property type="nucleotide sequence ID" value="NZ_BAAAAF010000027.1"/>
</dbReference>
<accession>A0ABP3CBZ8</accession>
<dbReference type="InterPro" id="IPR025443">
    <property type="entry name" value="DUF4307"/>
</dbReference>
<gene>
    <name evidence="3" type="ORF">NCCP602_33850</name>
</gene>
<proteinExistence type="predicted"/>
<evidence type="ECO:0000256" key="2">
    <source>
        <dbReference type="SAM" id="Phobius"/>
    </source>
</evidence>
<keyword evidence="4" id="KW-1185">Reference proteome</keyword>
<keyword evidence="2" id="KW-1133">Transmembrane helix</keyword>
<evidence type="ECO:0000256" key="1">
    <source>
        <dbReference type="SAM" id="MobiDB-lite"/>
    </source>
</evidence>
<feature type="region of interest" description="Disordered" evidence="1">
    <location>
        <begin position="1"/>
        <end position="20"/>
    </location>
</feature>
<dbReference type="EMBL" id="BAAAAF010000027">
    <property type="protein sequence ID" value="GAA0037423.1"/>
    <property type="molecule type" value="Genomic_DNA"/>
</dbReference>
<evidence type="ECO:0000313" key="4">
    <source>
        <dbReference type="Proteomes" id="UP001498238"/>
    </source>
</evidence>
<dbReference type="Pfam" id="PF14155">
    <property type="entry name" value="DUF4307"/>
    <property type="match status" value="1"/>
</dbReference>
<keyword evidence="2" id="KW-0812">Transmembrane</keyword>
<comment type="caution">
    <text evidence="3">The sequence shown here is derived from an EMBL/GenBank/DDBJ whole genome shotgun (WGS) entry which is preliminary data.</text>
</comment>
<reference evidence="3 4" key="1">
    <citation type="submission" date="2024-01" db="EMBL/GenBank/DDBJ databases">
        <title>Characterization of antibiotic resistant novel bacterial strains and their environmental applications.</title>
        <authorList>
            <person name="Manzoor S."/>
            <person name="Abbas S."/>
            <person name="Arshad M."/>
            <person name="Ahmed I."/>
        </authorList>
    </citation>
    <scope>NUCLEOTIDE SEQUENCE [LARGE SCALE GENOMIC DNA]</scope>
    <source>
        <strain evidence="3 4">NCCP-602</strain>
    </source>
</reference>
<keyword evidence="2" id="KW-0472">Membrane</keyword>
<protein>
    <recommendedName>
        <fullName evidence="5">DUF4307 domain-containing protein</fullName>
    </recommendedName>
</protein>
<evidence type="ECO:0008006" key="5">
    <source>
        <dbReference type="Google" id="ProtNLM"/>
    </source>
</evidence>
<sequence length="140" mass="15105">MTEVTAAEPQGDRYGRARTPRRRLSRRATIIGTAVIAIVVIIIGVVAFQPPTKPNDPQTVEYTVNDSASTTVTVALYPDRERSVHCIVQATNSNEAIVGFTEVSLDADPQADPTKPRPITVDLATTQLASSGHADACWFE</sequence>
<feature type="transmembrane region" description="Helical" evidence="2">
    <location>
        <begin position="28"/>
        <end position="48"/>
    </location>
</feature>
<dbReference type="Proteomes" id="UP001498238">
    <property type="component" value="Unassembled WGS sequence"/>
</dbReference>
<name>A0ABP3CBZ8_9MICO</name>
<evidence type="ECO:0000313" key="3">
    <source>
        <dbReference type="EMBL" id="GAA0037423.1"/>
    </source>
</evidence>